<proteinExistence type="predicted"/>
<dbReference type="AlphaFoldDB" id="A0A382CPC7"/>
<name>A0A382CPC7_9ZZZZ</name>
<organism evidence="1">
    <name type="scientific">marine metagenome</name>
    <dbReference type="NCBI Taxonomy" id="408172"/>
    <lineage>
        <taxon>unclassified sequences</taxon>
        <taxon>metagenomes</taxon>
        <taxon>ecological metagenomes</taxon>
    </lineage>
</organism>
<reference evidence="1" key="1">
    <citation type="submission" date="2018-05" db="EMBL/GenBank/DDBJ databases">
        <authorList>
            <person name="Lanie J.A."/>
            <person name="Ng W.-L."/>
            <person name="Kazmierczak K.M."/>
            <person name="Andrzejewski T.M."/>
            <person name="Davidsen T.M."/>
            <person name="Wayne K.J."/>
            <person name="Tettelin H."/>
            <person name="Glass J.I."/>
            <person name="Rusch D."/>
            <person name="Podicherti R."/>
            <person name="Tsui H.-C.T."/>
            <person name="Winkler M.E."/>
        </authorList>
    </citation>
    <scope>NUCLEOTIDE SEQUENCE</scope>
</reference>
<accession>A0A382CPC7</accession>
<feature type="non-terminal residue" evidence="1">
    <location>
        <position position="1"/>
    </location>
</feature>
<gene>
    <name evidence="1" type="ORF">METZ01_LOCUS180922</name>
</gene>
<dbReference type="EMBL" id="UINC01035527">
    <property type="protein sequence ID" value="SVB28068.1"/>
    <property type="molecule type" value="Genomic_DNA"/>
</dbReference>
<protein>
    <submittedName>
        <fullName evidence="1">Uncharacterized protein</fullName>
    </submittedName>
</protein>
<evidence type="ECO:0000313" key="1">
    <source>
        <dbReference type="EMBL" id="SVB28068.1"/>
    </source>
</evidence>
<sequence>RGNEYARYQERLDIMRRTLFKNEEIFDGQQVEGYVVFPTLHHLVSDVKLVIHDAVLRFDYRNEPVETVQIQCHFEREVGKIYRDGRLDLDKAG</sequence>